<name>A0A543B279_9ACTN</name>
<keyword evidence="4" id="KW-0443">Lipid metabolism</keyword>
<dbReference type="PANTHER" id="PTHR43272">
    <property type="entry name" value="LONG-CHAIN-FATTY-ACID--COA LIGASE"/>
    <property type="match status" value="1"/>
</dbReference>
<dbReference type="Proteomes" id="UP000317043">
    <property type="component" value="Unassembled WGS sequence"/>
</dbReference>
<evidence type="ECO:0000313" key="8">
    <source>
        <dbReference type="Proteomes" id="UP000317043"/>
    </source>
</evidence>
<keyword evidence="8" id="KW-1185">Reference proteome</keyword>
<dbReference type="InterPro" id="IPR000873">
    <property type="entry name" value="AMP-dep_synth/lig_dom"/>
</dbReference>
<evidence type="ECO:0000256" key="1">
    <source>
        <dbReference type="ARBA" id="ARBA00006432"/>
    </source>
</evidence>
<dbReference type="Pfam" id="PF23562">
    <property type="entry name" value="AMP-binding_C_3"/>
    <property type="match status" value="1"/>
</dbReference>
<protein>
    <recommendedName>
        <fullName evidence="5">Acyl-CoA synthetase</fullName>
    </recommendedName>
</protein>
<comment type="caution">
    <text evidence="7">The sequence shown here is derived from an EMBL/GenBank/DDBJ whole genome shotgun (WGS) entry which is preliminary data.</text>
</comment>
<evidence type="ECO:0000256" key="3">
    <source>
        <dbReference type="ARBA" id="ARBA00022832"/>
    </source>
</evidence>
<dbReference type="Gene3D" id="3.40.50.12780">
    <property type="entry name" value="N-terminal domain of ligase-like"/>
    <property type="match status" value="1"/>
</dbReference>
<sequence length="631" mass="68073">MQSQVEGGSVSLHQMKKPRSFCVDDVAAKQSMESAVREYAVPPAVEVPDADNTTTAMWVNAEQHPNDLLFAVPSGSGWRDITTTQFRDEVVEVAKGLAAAGIKPGDRVGLMSRTRYEWTVLDYAIWVAGAVTVPVYDTSSAEQIHWILSDSEAVAIITELDAHTKLVESIRDSVPQVANLWEIESDGLRKLKDAAKDFDGDIEERRLSAKADDVATIVYTSGTTGRPKGCELTHRNLVADIANVLPSVSSMFNDTSTTLMFLPLAHVLARIIQVGCVQARVQVGHIGNPADLVATLPGFRPTFLVAVPRVFEKVFNGAQQKAIDGGKGKIFDAAARTAIDYSRAMDTGGPGLLLKLKHGLFDKLVYSKIRTLMGGRCDKAISGGAPLGERLAHFFRGAGITVYEGYGLTETSPVISINLDDALRIGTVGKPTPGTSIRIADNGELLIKGPQVFKGYWHNQEATEESFNEDGWLKTGDVAEIDKDGYLKITGRIKEIIVTAGGKNVAPAPLEDVIRAHPLVGQALVIGDGKPFISALISLDPEALPSWLERHDRPADTTIADLVDDAEVRAEIDEAIASANATVSKAESIKTYRILSAALSQETGEVTPKQSVKRNVVLEKYAADFEAIYSS</sequence>
<proteinExistence type="inferred from homology"/>
<evidence type="ECO:0000313" key="7">
    <source>
        <dbReference type="EMBL" id="TQL78945.1"/>
    </source>
</evidence>
<organism evidence="7 8">
    <name type="scientific">Stackebrandtia endophytica</name>
    <dbReference type="NCBI Taxonomy" id="1496996"/>
    <lineage>
        <taxon>Bacteria</taxon>
        <taxon>Bacillati</taxon>
        <taxon>Actinomycetota</taxon>
        <taxon>Actinomycetes</taxon>
        <taxon>Glycomycetales</taxon>
        <taxon>Glycomycetaceae</taxon>
        <taxon>Stackebrandtia</taxon>
    </lineage>
</organism>
<keyword evidence="3" id="KW-0276">Fatty acid metabolism</keyword>
<dbReference type="GO" id="GO:0016020">
    <property type="term" value="C:membrane"/>
    <property type="evidence" value="ECO:0007669"/>
    <property type="project" value="TreeGrafter"/>
</dbReference>
<dbReference type="PROSITE" id="PS00455">
    <property type="entry name" value="AMP_BINDING"/>
    <property type="match status" value="1"/>
</dbReference>
<reference evidence="7 8" key="1">
    <citation type="submission" date="2019-06" db="EMBL/GenBank/DDBJ databases">
        <title>Sequencing the genomes of 1000 actinobacteria strains.</title>
        <authorList>
            <person name="Klenk H.-P."/>
        </authorList>
    </citation>
    <scope>NUCLEOTIDE SEQUENCE [LARGE SCALE GENOMIC DNA]</scope>
    <source>
        <strain evidence="7 8">DSM 45928</strain>
    </source>
</reference>
<dbReference type="InterPro" id="IPR042099">
    <property type="entry name" value="ANL_N_sf"/>
</dbReference>
<dbReference type="AlphaFoldDB" id="A0A543B279"/>
<dbReference type="Pfam" id="PF00501">
    <property type="entry name" value="AMP-binding"/>
    <property type="match status" value="1"/>
</dbReference>
<dbReference type="EMBL" id="VFOW01000001">
    <property type="protein sequence ID" value="TQL78945.1"/>
    <property type="molecule type" value="Genomic_DNA"/>
</dbReference>
<dbReference type="GO" id="GO:0004467">
    <property type="term" value="F:long-chain fatty acid-CoA ligase activity"/>
    <property type="evidence" value="ECO:0007669"/>
    <property type="project" value="TreeGrafter"/>
</dbReference>
<evidence type="ECO:0000259" key="6">
    <source>
        <dbReference type="Pfam" id="PF00501"/>
    </source>
</evidence>
<keyword evidence="2" id="KW-0436">Ligase</keyword>
<comment type="similarity">
    <text evidence="1">Belongs to the ATP-dependent AMP-binding enzyme family.</text>
</comment>
<evidence type="ECO:0000256" key="2">
    <source>
        <dbReference type="ARBA" id="ARBA00022598"/>
    </source>
</evidence>
<gene>
    <name evidence="7" type="ORF">FB566_4542</name>
</gene>
<evidence type="ECO:0000256" key="5">
    <source>
        <dbReference type="ARBA" id="ARBA00032875"/>
    </source>
</evidence>
<dbReference type="FunCoup" id="A0A543B279">
    <property type="interactions" value="109"/>
</dbReference>
<dbReference type="InterPro" id="IPR020845">
    <property type="entry name" value="AMP-binding_CS"/>
</dbReference>
<evidence type="ECO:0000256" key="4">
    <source>
        <dbReference type="ARBA" id="ARBA00023098"/>
    </source>
</evidence>
<dbReference type="CDD" id="cd05907">
    <property type="entry name" value="VL_LC_FACS_like"/>
    <property type="match status" value="1"/>
</dbReference>
<accession>A0A543B279</accession>
<dbReference type="PANTHER" id="PTHR43272:SF32">
    <property type="entry name" value="AMP-DEPENDENT SYNTHETASE_LIGASE DOMAIN-CONTAINING PROTEIN"/>
    <property type="match status" value="1"/>
</dbReference>
<dbReference type="InParanoid" id="A0A543B279"/>
<feature type="domain" description="AMP-dependent synthetase/ligase" evidence="6">
    <location>
        <begin position="60"/>
        <end position="457"/>
    </location>
</feature>
<dbReference type="SUPFAM" id="SSF56801">
    <property type="entry name" value="Acetyl-CoA synthetase-like"/>
    <property type="match status" value="1"/>
</dbReference>